<feature type="compositionally biased region" description="Low complexity" evidence="1">
    <location>
        <begin position="70"/>
        <end position="92"/>
    </location>
</feature>
<dbReference type="RefSeq" id="XP_007512518.1">
    <property type="nucleotide sequence ID" value="XM_007512456.1"/>
</dbReference>
<keyword evidence="3" id="KW-1185">Reference proteome</keyword>
<dbReference type="PANTHER" id="PTHR23159">
    <property type="entry name" value="CENTROSOMAL PROTEIN 2"/>
    <property type="match status" value="1"/>
</dbReference>
<reference evidence="2 3" key="1">
    <citation type="submission" date="2011-10" db="EMBL/GenBank/DDBJ databases">
        <authorList>
            <person name="Genoscope - CEA"/>
        </authorList>
    </citation>
    <scope>NUCLEOTIDE SEQUENCE [LARGE SCALE GENOMIC DNA]</scope>
    <source>
        <strain evidence="2 3">RCC 1105</strain>
    </source>
</reference>
<feature type="compositionally biased region" description="Basic and acidic residues" evidence="1">
    <location>
        <begin position="1"/>
        <end position="11"/>
    </location>
</feature>
<protein>
    <submittedName>
        <fullName evidence="2">Viral A-type inclusion protein</fullName>
    </submittedName>
</protein>
<gene>
    <name evidence="2" type="ORF">Bathy06g03920</name>
</gene>
<dbReference type="PANTHER" id="PTHR23159:SF66">
    <property type="entry name" value="OS04G0158400 PROTEIN"/>
    <property type="match status" value="1"/>
</dbReference>
<feature type="compositionally biased region" description="Basic and acidic residues" evidence="1">
    <location>
        <begin position="314"/>
        <end position="349"/>
    </location>
</feature>
<dbReference type="GeneID" id="19015373"/>
<evidence type="ECO:0000256" key="1">
    <source>
        <dbReference type="SAM" id="MobiDB-lite"/>
    </source>
</evidence>
<dbReference type="KEGG" id="bpg:Bathy06g03920"/>
<dbReference type="Proteomes" id="UP000198341">
    <property type="component" value="Chromosome 6"/>
</dbReference>
<sequence>MAHQNDTHDRGGGPGGRSSVKTFAMGDKVKQMKEKAGKMSALSSAFVAKTVKKTTSTMKIPQIGTMSTANRSNNGSTMNTNTNNTNNGLSSSYGRQSPGIPGKSSFEGTSPIAFAAMEEERRARTIGVNTTQQQYSTKEDEETMRRLREQLVDAQMRHDETAKVVLHLQEDVERIQREKEDLRVKSAKIWQEQQDALAAKETERKTREEEGEAREKARETEVANLVAKVNQLERERAKEKEMKAESDVKVDVGKFEEEIADLRKKLEAERGKVVAAEKSVAEEKAKTEKVLADASVAASVAVTPTSSEEEKSEEEALKKEIESVKTENEKLKAEIETIRASESKLREENQTLQSTASTSTQDKSASESEHKKNMDALTLELSAVQSKLSSEIESNKKALEDARKQLENERASAKKSTDDTIMKSENHVAELDKEISNLKAQLDLSNVEKTETTEKFELLLATRDEEVKSLEKNIKDALAEMQSIRNELNVAKEAVQVANETSKAALNGAEDAEKAREETKEEMKALQLKLDHAEEALKNTQISAPNLERQIAEKNALKSTLADVRYERDVLANMLKDMKKKVGAYSMETPPILRAVNDAKKNLNGFMSRFQGTGSTSTLKKNTTTAQAPASASASKNPNTKSPSAAATPQKLNFSQPAAALTPP</sequence>
<feature type="compositionally biased region" description="Low complexity" evidence="1">
    <location>
        <begin position="350"/>
        <end position="361"/>
    </location>
</feature>
<dbReference type="EMBL" id="FO082273">
    <property type="protein sequence ID" value="CCO17118.1"/>
    <property type="molecule type" value="Genomic_DNA"/>
</dbReference>
<feature type="compositionally biased region" description="Basic and acidic residues" evidence="1">
    <location>
        <begin position="198"/>
        <end position="221"/>
    </location>
</feature>
<feature type="compositionally biased region" description="Polar residues" evidence="1">
    <location>
        <begin position="643"/>
        <end position="656"/>
    </location>
</feature>
<feature type="compositionally biased region" description="Low complexity" evidence="1">
    <location>
        <begin position="623"/>
        <end position="642"/>
    </location>
</feature>
<feature type="region of interest" description="Disordered" evidence="1">
    <location>
        <begin position="390"/>
        <end position="423"/>
    </location>
</feature>
<dbReference type="AlphaFoldDB" id="K8F6C1"/>
<evidence type="ECO:0000313" key="2">
    <source>
        <dbReference type="EMBL" id="CCO17118.1"/>
    </source>
</evidence>
<feature type="region of interest" description="Disordered" evidence="1">
    <location>
        <begin position="195"/>
        <end position="221"/>
    </location>
</feature>
<proteinExistence type="predicted"/>
<feature type="region of interest" description="Disordered" evidence="1">
    <location>
        <begin position="271"/>
        <end position="378"/>
    </location>
</feature>
<feature type="region of interest" description="Disordered" evidence="1">
    <location>
        <begin position="123"/>
        <end position="142"/>
    </location>
</feature>
<dbReference type="Gene3D" id="1.10.287.620">
    <property type="entry name" value="Helix Hairpins"/>
    <property type="match status" value="1"/>
</dbReference>
<feature type="region of interest" description="Disordered" evidence="1">
    <location>
        <begin position="1"/>
        <end position="27"/>
    </location>
</feature>
<feature type="compositionally biased region" description="Basic and acidic residues" evidence="1">
    <location>
        <begin position="279"/>
        <end position="291"/>
    </location>
</feature>
<feature type="compositionally biased region" description="Polar residues" evidence="1">
    <location>
        <begin position="127"/>
        <end position="136"/>
    </location>
</feature>
<feature type="region of interest" description="Disordered" evidence="1">
    <location>
        <begin position="65"/>
        <end position="108"/>
    </location>
</feature>
<name>K8F6C1_9CHLO</name>
<evidence type="ECO:0000313" key="3">
    <source>
        <dbReference type="Proteomes" id="UP000198341"/>
    </source>
</evidence>
<feature type="compositionally biased region" description="Basic and acidic residues" evidence="1">
    <location>
        <begin position="364"/>
        <end position="374"/>
    </location>
</feature>
<feature type="compositionally biased region" description="Polar residues" evidence="1">
    <location>
        <begin position="610"/>
        <end position="622"/>
    </location>
</feature>
<feature type="region of interest" description="Disordered" evidence="1">
    <location>
        <begin position="607"/>
        <end position="664"/>
    </location>
</feature>
<accession>K8F6C1</accession>
<organism evidence="2 3">
    <name type="scientific">Bathycoccus prasinos</name>
    <dbReference type="NCBI Taxonomy" id="41875"/>
    <lineage>
        <taxon>Eukaryota</taxon>
        <taxon>Viridiplantae</taxon>
        <taxon>Chlorophyta</taxon>
        <taxon>Mamiellophyceae</taxon>
        <taxon>Mamiellales</taxon>
        <taxon>Bathycoccaceae</taxon>
        <taxon>Bathycoccus</taxon>
    </lineage>
</organism>
<feature type="compositionally biased region" description="Basic and acidic residues" evidence="1">
    <location>
        <begin position="393"/>
        <end position="423"/>
    </location>
</feature>
<feature type="compositionally biased region" description="Low complexity" evidence="1">
    <location>
        <begin position="292"/>
        <end position="306"/>
    </location>
</feature>